<comment type="caution">
    <text evidence="1">The sequence shown here is derived from an EMBL/GenBank/DDBJ whole genome shotgun (WGS) entry which is preliminary data.</text>
</comment>
<dbReference type="OrthoDB" id="9947592at2"/>
<organism evidence="1 3">
    <name type="scientific">Zhongshania marina</name>
    <dbReference type="NCBI Taxonomy" id="2304603"/>
    <lineage>
        <taxon>Bacteria</taxon>
        <taxon>Pseudomonadati</taxon>
        <taxon>Pseudomonadota</taxon>
        <taxon>Gammaproteobacteria</taxon>
        <taxon>Cellvibrionales</taxon>
        <taxon>Spongiibacteraceae</taxon>
        <taxon>Zhongshania</taxon>
    </lineage>
</organism>
<evidence type="ECO:0000313" key="2">
    <source>
        <dbReference type="EMBL" id="RNL60053.1"/>
    </source>
</evidence>
<dbReference type="PROSITE" id="PS51257">
    <property type="entry name" value="PROKAR_LIPOPROTEIN"/>
    <property type="match status" value="1"/>
</dbReference>
<dbReference type="EMBL" id="PQGG01000010">
    <property type="protein sequence ID" value="POP53838.1"/>
    <property type="molecule type" value="Genomic_DNA"/>
</dbReference>
<protein>
    <submittedName>
        <fullName evidence="1">Uncharacterized protein</fullName>
    </submittedName>
</protein>
<reference evidence="1" key="1">
    <citation type="submission" date="2018-01" db="EMBL/GenBank/DDBJ databases">
        <authorList>
            <person name="Yu X.-D."/>
        </authorList>
    </citation>
    <scope>NUCLEOTIDE SEQUENCE</scope>
    <source>
        <strain evidence="1">ZX-21</strain>
    </source>
</reference>
<dbReference type="EMBL" id="RHGB01000017">
    <property type="protein sequence ID" value="RNL60053.1"/>
    <property type="molecule type" value="Genomic_DNA"/>
</dbReference>
<reference evidence="2 4" key="2">
    <citation type="submission" date="2018-10" db="EMBL/GenBank/DDBJ databases">
        <title>Draft genome sequence of Zhongshania sp. DSW25-10.</title>
        <authorList>
            <person name="Oh J."/>
        </authorList>
    </citation>
    <scope>NUCLEOTIDE SEQUENCE [LARGE SCALE GENOMIC DNA]</scope>
    <source>
        <strain evidence="2 4">DSW25-10</strain>
    </source>
</reference>
<dbReference type="Proteomes" id="UP000274695">
    <property type="component" value="Unassembled WGS sequence"/>
</dbReference>
<proteinExistence type="predicted"/>
<name>A0A2S4HIN2_9GAMM</name>
<keyword evidence="4" id="KW-1185">Reference proteome</keyword>
<accession>A0A2S4HIN2</accession>
<gene>
    <name evidence="1" type="ORF">C0068_04395</name>
    <name evidence="2" type="ORF">D0911_14565</name>
</gene>
<dbReference type="RefSeq" id="WP_103683277.1">
    <property type="nucleotide sequence ID" value="NZ_PQGG01000010.1"/>
</dbReference>
<evidence type="ECO:0000313" key="3">
    <source>
        <dbReference type="Proteomes" id="UP000237222"/>
    </source>
</evidence>
<sequence>MNTIIKCSLFIGLGLGLAACNDDDKYDGKAAGGGDMAISANQLLTSVFMQDANAEPISVNDKTITDSSDPIDVDSL</sequence>
<evidence type="ECO:0000313" key="4">
    <source>
        <dbReference type="Proteomes" id="UP000274695"/>
    </source>
</evidence>
<dbReference type="AlphaFoldDB" id="A0A2S4HIN2"/>
<dbReference type="Proteomes" id="UP000237222">
    <property type="component" value="Unassembled WGS sequence"/>
</dbReference>
<evidence type="ECO:0000313" key="1">
    <source>
        <dbReference type="EMBL" id="POP53838.1"/>
    </source>
</evidence>